<sequence>MRQAVLSLNRVAQTSQTSAELRYKSRFRFSGRATRFNLGRLRGRCHPHCRTFSEGKRWEVRESDIPDVEAHTAPETLTWLIPPLGRNPLREATDESWEPVRGGPNYYFYTPATAHKTHIGRCLNQGCIQVIFLKE</sequence>
<dbReference type="EMBL" id="GEEE01012008">
    <property type="protein sequence ID" value="JAP51217.1"/>
    <property type="molecule type" value="Transcribed_RNA"/>
</dbReference>
<organism evidence="1">
    <name type="scientific">Schistocephalus solidus</name>
    <name type="common">Tapeworm</name>
    <dbReference type="NCBI Taxonomy" id="70667"/>
    <lineage>
        <taxon>Eukaryota</taxon>
        <taxon>Metazoa</taxon>
        <taxon>Spiralia</taxon>
        <taxon>Lophotrochozoa</taxon>
        <taxon>Platyhelminthes</taxon>
        <taxon>Cestoda</taxon>
        <taxon>Eucestoda</taxon>
        <taxon>Diphyllobothriidea</taxon>
        <taxon>Diphyllobothriidae</taxon>
        <taxon>Schistocephalus</taxon>
    </lineage>
</organism>
<reference evidence="1" key="1">
    <citation type="submission" date="2016-01" db="EMBL/GenBank/DDBJ databases">
        <title>Reference transcriptome for the parasite Schistocephalus solidus: insights into the molecular evolution of parasitism.</title>
        <authorList>
            <person name="Hebert F.O."/>
            <person name="Grambauer S."/>
            <person name="Barber I."/>
            <person name="Landry C.R."/>
            <person name="Aubin-Horth N."/>
        </authorList>
    </citation>
    <scope>NUCLEOTIDE SEQUENCE</scope>
</reference>
<proteinExistence type="predicted"/>
<protein>
    <submittedName>
        <fullName evidence="1">Uncharacterized protein</fullName>
    </submittedName>
</protein>
<name>A0A0X3PP01_SCHSO</name>
<gene>
    <name evidence="1" type="ORF">TR121634</name>
</gene>
<dbReference type="EMBL" id="GEEE01011588">
    <property type="protein sequence ID" value="JAP51637.1"/>
    <property type="molecule type" value="Transcribed_RNA"/>
</dbReference>
<evidence type="ECO:0000313" key="1">
    <source>
        <dbReference type="EMBL" id="JAP51637.1"/>
    </source>
</evidence>
<dbReference type="AlphaFoldDB" id="A0A0X3PP01"/>
<accession>A0A0X3PP01</accession>